<reference evidence="13" key="1">
    <citation type="submission" date="2017-02" db="UniProtKB">
        <authorList>
            <consortium name="WormBaseParasite"/>
        </authorList>
    </citation>
    <scope>IDENTIFICATION</scope>
</reference>
<gene>
    <name evidence="11" type="ORF">NBR_LOCUS6783</name>
</gene>
<dbReference type="Pfam" id="PF00001">
    <property type="entry name" value="7tm_1"/>
    <property type="match status" value="1"/>
</dbReference>
<evidence type="ECO:0000256" key="9">
    <source>
        <dbReference type="SAM" id="Phobius"/>
    </source>
</evidence>
<proteinExistence type="inferred from homology"/>
<dbReference type="Proteomes" id="UP000271162">
    <property type="component" value="Unassembled WGS sequence"/>
</dbReference>
<evidence type="ECO:0000313" key="13">
    <source>
        <dbReference type="WBParaSite" id="NBR_0000678201-mRNA-1"/>
    </source>
</evidence>
<evidence type="ECO:0000259" key="10">
    <source>
        <dbReference type="PROSITE" id="PS50262"/>
    </source>
</evidence>
<dbReference type="PROSITE" id="PS50262">
    <property type="entry name" value="G_PROTEIN_RECEP_F1_2"/>
    <property type="match status" value="1"/>
</dbReference>
<feature type="transmembrane region" description="Helical" evidence="9">
    <location>
        <begin position="251"/>
        <end position="272"/>
    </location>
</feature>
<dbReference type="PANTHER" id="PTHR45695">
    <property type="entry name" value="LEUCOKININ RECEPTOR-RELATED"/>
    <property type="match status" value="1"/>
</dbReference>
<reference evidence="11 12" key="2">
    <citation type="submission" date="2018-11" db="EMBL/GenBank/DDBJ databases">
        <authorList>
            <consortium name="Pathogen Informatics"/>
        </authorList>
    </citation>
    <scope>NUCLEOTIDE SEQUENCE [LARGE SCALE GENOMIC DNA]</scope>
</reference>
<evidence type="ECO:0000256" key="1">
    <source>
        <dbReference type="ARBA" id="ARBA00004141"/>
    </source>
</evidence>
<dbReference type="PROSITE" id="PS00237">
    <property type="entry name" value="G_PROTEIN_RECEP_F1_1"/>
    <property type="match status" value="1"/>
</dbReference>
<dbReference type="GO" id="GO:0005886">
    <property type="term" value="C:plasma membrane"/>
    <property type="evidence" value="ECO:0007669"/>
    <property type="project" value="TreeGrafter"/>
</dbReference>
<dbReference type="STRING" id="27835.A0A0N4XVF7"/>
<evidence type="ECO:0000256" key="5">
    <source>
        <dbReference type="ARBA" id="ARBA00023136"/>
    </source>
</evidence>
<evidence type="ECO:0000256" key="7">
    <source>
        <dbReference type="ARBA" id="ARBA00023224"/>
    </source>
</evidence>
<feature type="domain" description="G-protein coupled receptors family 1 profile" evidence="10">
    <location>
        <begin position="1"/>
        <end position="232"/>
    </location>
</feature>
<keyword evidence="4 8" id="KW-0297">G-protein coupled receptor</keyword>
<dbReference type="AlphaFoldDB" id="A0A0N4XVF7"/>
<evidence type="ECO:0000256" key="2">
    <source>
        <dbReference type="ARBA" id="ARBA00022692"/>
    </source>
</evidence>
<keyword evidence="5 9" id="KW-0472">Membrane</keyword>
<keyword evidence="6 8" id="KW-0675">Receptor</keyword>
<evidence type="ECO:0000256" key="3">
    <source>
        <dbReference type="ARBA" id="ARBA00022989"/>
    </source>
</evidence>
<sequence length="289" mass="33340">MLASPVNQLLLQLAIADMGNLIFCSPDAAMALLDRGWLLPNVACPIIRFLQEYSLYASVLFQMTIGIERFMAICTPMRMQRFSSRTTIIVTSGIWTMAAAFAFPYFLHMGIVHHFCYWMNIGNKTKLLFKYAEFLVLYALPLVMLTGVYTVMGRVLWGSSETIASEQQQVAILKLRRSVVKMLIISMLLYFLCYTPIQGLFIMEAFFNVYIALPKWLRLLFNALSVMRIVLIPRKEDHLGVLDPEDYRPIAYLNITTQLSEIYSAAAVYFLFRFKHVLEPLFFPTRKYL</sequence>
<accession>A0A0N4XVF7</accession>
<dbReference type="PANTHER" id="PTHR45695:SF15">
    <property type="entry name" value="OPSIN RH2"/>
    <property type="match status" value="1"/>
</dbReference>
<dbReference type="CDD" id="cd00637">
    <property type="entry name" value="7tm_classA_rhodopsin-like"/>
    <property type="match status" value="1"/>
</dbReference>
<keyword evidence="3 9" id="KW-1133">Transmembrane helix</keyword>
<dbReference type="InterPro" id="IPR000276">
    <property type="entry name" value="GPCR_Rhodpsn"/>
</dbReference>
<dbReference type="EMBL" id="UYSL01019830">
    <property type="protein sequence ID" value="VDL70372.1"/>
    <property type="molecule type" value="Genomic_DNA"/>
</dbReference>
<name>A0A0N4XVF7_NIPBR</name>
<feature type="transmembrane region" description="Helical" evidence="9">
    <location>
        <begin position="135"/>
        <end position="157"/>
    </location>
</feature>
<protein>
    <submittedName>
        <fullName evidence="13">G_PROTEIN_RECEP_F1_2 domain-containing protein</fullName>
    </submittedName>
</protein>
<comment type="similarity">
    <text evidence="8">Belongs to the G-protein coupled receptor 1 family.</text>
</comment>
<comment type="subcellular location">
    <subcellularLocation>
        <location evidence="1">Membrane</location>
        <topology evidence="1">Multi-pass membrane protein</topology>
    </subcellularLocation>
</comment>
<evidence type="ECO:0000313" key="12">
    <source>
        <dbReference type="Proteomes" id="UP000271162"/>
    </source>
</evidence>
<keyword evidence="7 8" id="KW-0807">Transducer</keyword>
<feature type="transmembrane region" description="Helical" evidence="9">
    <location>
        <begin position="93"/>
        <end position="115"/>
    </location>
</feature>
<dbReference type="WBParaSite" id="NBR_0000678201-mRNA-1">
    <property type="protein sequence ID" value="NBR_0000678201-mRNA-1"/>
    <property type="gene ID" value="NBR_0000678201"/>
</dbReference>
<dbReference type="InterPro" id="IPR017452">
    <property type="entry name" value="GPCR_Rhodpsn_7TM"/>
</dbReference>
<dbReference type="SUPFAM" id="SSF81321">
    <property type="entry name" value="Family A G protein-coupled receptor-like"/>
    <property type="match status" value="1"/>
</dbReference>
<dbReference type="PRINTS" id="PR00237">
    <property type="entry name" value="GPCRRHODOPSN"/>
</dbReference>
<evidence type="ECO:0000256" key="6">
    <source>
        <dbReference type="ARBA" id="ARBA00023170"/>
    </source>
</evidence>
<dbReference type="Gene3D" id="1.20.1070.10">
    <property type="entry name" value="Rhodopsin 7-helix transmembrane proteins"/>
    <property type="match status" value="1"/>
</dbReference>
<feature type="transmembrane region" description="Helical" evidence="9">
    <location>
        <begin position="178"/>
        <end position="197"/>
    </location>
</feature>
<evidence type="ECO:0000256" key="4">
    <source>
        <dbReference type="ARBA" id="ARBA00023040"/>
    </source>
</evidence>
<organism evidence="13">
    <name type="scientific">Nippostrongylus brasiliensis</name>
    <name type="common">Rat hookworm</name>
    <dbReference type="NCBI Taxonomy" id="27835"/>
    <lineage>
        <taxon>Eukaryota</taxon>
        <taxon>Metazoa</taxon>
        <taxon>Ecdysozoa</taxon>
        <taxon>Nematoda</taxon>
        <taxon>Chromadorea</taxon>
        <taxon>Rhabditida</taxon>
        <taxon>Rhabditina</taxon>
        <taxon>Rhabditomorpha</taxon>
        <taxon>Strongyloidea</taxon>
        <taxon>Heligmosomidae</taxon>
        <taxon>Nippostrongylus</taxon>
    </lineage>
</organism>
<keyword evidence="12" id="KW-1185">Reference proteome</keyword>
<evidence type="ECO:0000313" key="11">
    <source>
        <dbReference type="EMBL" id="VDL70372.1"/>
    </source>
</evidence>
<keyword evidence="2 8" id="KW-0812">Transmembrane</keyword>
<dbReference type="OMA" id="IVCIERY"/>
<evidence type="ECO:0000256" key="8">
    <source>
        <dbReference type="RuleBase" id="RU000688"/>
    </source>
</evidence>
<dbReference type="GO" id="GO:0004930">
    <property type="term" value="F:G protein-coupled receptor activity"/>
    <property type="evidence" value="ECO:0007669"/>
    <property type="project" value="UniProtKB-KW"/>
</dbReference>